<dbReference type="Gene3D" id="1.10.10.790">
    <property type="entry name" value="Surp module"/>
    <property type="match status" value="2"/>
</dbReference>
<comment type="caution">
    <text evidence="15">The sequence shown here is derived from an EMBL/GenBank/DDBJ whole genome shotgun (WGS) entry which is preliminary data.</text>
</comment>
<dbReference type="GO" id="GO:0006397">
    <property type="term" value="P:mRNA processing"/>
    <property type="evidence" value="ECO:0007669"/>
    <property type="project" value="UniProtKB-KW"/>
</dbReference>
<feature type="region of interest" description="Disordered" evidence="12">
    <location>
        <begin position="232"/>
        <end position="256"/>
    </location>
</feature>
<keyword evidence="3" id="KW-0507">mRNA processing</keyword>
<feature type="region of interest" description="Disordered" evidence="12">
    <location>
        <begin position="86"/>
        <end position="115"/>
    </location>
</feature>
<evidence type="ECO:0000256" key="4">
    <source>
        <dbReference type="ARBA" id="ARBA00022728"/>
    </source>
</evidence>
<dbReference type="PANTHER" id="PTHR23340">
    <property type="entry name" value="ARGININE/SERINE RICH SPLICING FACTOR SF4/14"/>
    <property type="match status" value="1"/>
</dbReference>
<evidence type="ECO:0000256" key="1">
    <source>
        <dbReference type="ARBA" id="ARBA00004123"/>
    </source>
</evidence>
<name>A0A7L3T5R7_RISTR</name>
<keyword evidence="16" id="KW-1185">Reference proteome</keyword>
<feature type="compositionally biased region" description="Low complexity" evidence="12">
    <location>
        <begin position="353"/>
        <end position="368"/>
    </location>
</feature>
<dbReference type="SMART" id="SM00443">
    <property type="entry name" value="G_patch"/>
    <property type="match status" value="1"/>
</dbReference>
<dbReference type="SUPFAM" id="SSF109905">
    <property type="entry name" value="Surp module (SWAP domain)"/>
    <property type="match status" value="2"/>
</dbReference>
<evidence type="ECO:0000256" key="9">
    <source>
        <dbReference type="ARBA" id="ARBA00063276"/>
    </source>
</evidence>
<feature type="non-terminal residue" evidence="15">
    <location>
        <position position="1"/>
    </location>
</feature>
<dbReference type="Pfam" id="PF01805">
    <property type="entry name" value="Surp"/>
    <property type="match status" value="2"/>
</dbReference>
<dbReference type="AlphaFoldDB" id="A0A7L3T5R7"/>
<feature type="domain" description="SURP motif" evidence="13">
    <location>
        <begin position="256"/>
        <end position="299"/>
    </location>
</feature>
<dbReference type="PROSITE" id="PS50174">
    <property type="entry name" value="G_PATCH"/>
    <property type="match status" value="1"/>
</dbReference>
<comment type="subunit">
    <text evidence="9">Component of the spliceosome.</text>
</comment>
<evidence type="ECO:0000259" key="13">
    <source>
        <dbReference type="PROSITE" id="PS50128"/>
    </source>
</evidence>
<keyword evidence="6" id="KW-0508">mRNA splicing</keyword>
<dbReference type="GO" id="GO:0005681">
    <property type="term" value="C:spliceosomal complex"/>
    <property type="evidence" value="ECO:0007669"/>
    <property type="project" value="UniProtKB-KW"/>
</dbReference>
<keyword evidence="2" id="KW-0597">Phosphoprotein</keyword>
<dbReference type="SMART" id="SM00648">
    <property type="entry name" value="SWAP"/>
    <property type="match status" value="2"/>
</dbReference>
<evidence type="ECO:0000256" key="3">
    <source>
        <dbReference type="ARBA" id="ARBA00022664"/>
    </source>
</evidence>
<proteinExistence type="predicted"/>
<evidence type="ECO:0000256" key="5">
    <source>
        <dbReference type="ARBA" id="ARBA00022737"/>
    </source>
</evidence>
<dbReference type="EMBL" id="VZUC01000159">
    <property type="protein sequence ID" value="NXV35607.1"/>
    <property type="molecule type" value="Genomic_DNA"/>
</dbReference>
<evidence type="ECO:0000256" key="10">
    <source>
        <dbReference type="ARBA" id="ARBA00069943"/>
    </source>
</evidence>
<dbReference type="FunFam" id="1.10.10.790:FF:000004">
    <property type="entry name" value="SURP and G-patch domain-containing protein 1"/>
    <property type="match status" value="1"/>
</dbReference>
<dbReference type="InterPro" id="IPR035967">
    <property type="entry name" value="SWAP/Surp_sf"/>
</dbReference>
<evidence type="ECO:0000256" key="11">
    <source>
        <dbReference type="ARBA" id="ARBA00080451"/>
    </source>
</evidence>
<keyword evidence="4" id="KW-0747">Spliceosome</keyword>
<keyword evidence="5" id="KW-0677">Repeat</keyword>
<dbReference type="InterPro" id="IPR000061">
    <property type="entry name" value="Surp"/>
</dbReference>
<feature type="domain" description="SURP motif" evidence="13">
    <location>
        <begin position="180"/>
        <end position="222"/>
    </location>
</feature>
<comment type="function">
    <text evidence="8">Plays a role in pre-mRNA splicing.</text>
</comment>
<dbReference type="Pfam" id="PF01585">
    <property type="entry name" value="G-patch"/>
    <property type="match status" value="1"/>
</dbReference>
<dbReference type="GO" id="GO:0003723">
    <property type="term" value="F:RNA binding"/>
    <property type="evidence" value="ECO:0007669"/>
    <property type="project" value="InterPro"/>
</dbReference>
<evidence type="ECO:0000313" key="16">
    <source>
        <dbReference type="Proteomes" id="UP000540089"/>
    </source>
</evidence>
<organism evidence="15 16">
    <name type="scientific">Rissa tridactyla</name>
    <name type="common">Black-legged kittiwake</name>
    <name type="synonym">Larus tridactyla</name>
    <dbReference type="NCBI Taxonomy" id="75485"/>
    <lineage>
        <taxon>Eukaryota</taxon>
        <taxon>Metazoa</taxon>
        <taxon>Chordata</taxon>
        <taxon>Craniata</taxon>
        <taxon>Vertebrata</taxon>
        <taxon>Euteleostomi</taxon>
        <taxon>Archelosauria</taxon>
        <taxon>Archosauria</taxon>
        <taxon>Dinosauria</taxon>
        <taxon>Saurischia</taxon>
        <taxon>Theropoda</taxon>
        <taxon>Coelurosauria</taxon>
        <taxon>Aves</taxon>
        <taxon>Neognathae</taxon>
        <taxon>Neoaves</taxon>
        <taxon>Charadriiformes</taxon>
        <taxon>Laridae</taxon>
        <taxon>Rissa</taxon>
    </lineage>
</organism>
<protein>
    <recommendedName>
        <fullName evidence="10">SURP and G-patch domain-containing protein 1</fullName>
    </recommendedName>
    <alternativeName>
        <fullName evidence="11">Splicing factor 4</fullName>
    </alternativeName>
</protein>
<evidence type="ECO:0000256" key="7">
    <source>
        <dbReference type="ARBA" id="ARBA00023242"/>
    </source>
</evidence>
<dbReference type="GO" id="GO:0008380">
    <property type="term" value="P:RNA splicing"/>
    <property type="evidence" value="ECO:0007669"/>
    <property type="project" value="UniProtKB-KW"/>
</dbReference>
<evidence type="ECO:0000256" key="12">
    <source>
        <dbReference type="SAM" id="MobiDB-lite"/>
    </source>
</evidence>
<feature type="compositionally biased region" description="Pro residues" evidence="12">
    <location>
        <begin position="342"/>
        <end position="352"/>
    </location>
</feature>
<comment type="subcellular location">
    <subcellularLocation>
        <location evidence="1">Nucleus</location>
    </subcellularLocation>
</comment>
<dbReference type="GO" id="GO:0005654">
    <property type="term" value="C:nucleoplasm"/>
    <property type="evidence" value="ECO:0007669"/>
    <property type="project" value="TreeGrafter"/>
</dbReference>
<feature type="domain" description="G-patch" evidence="14">
    <location>
        <begin position="550"/>
        <end position="597"/>
    </location>
</feature>
<keyword evidence="7" id="KW-0539">Nucleus</keyword>
<dbReference type="InterPro" id="IPR040169">
    <property type="entry name" value="SUGP1/2"/>
</dbReference>
<reference evidence="15 16" key="1">
    <citation type="submission" date="2019-09" db="EMBL/GenBank/DDBJ databases">
        <title>Bird 10,000 Genomes (B10K) Project - Family phase.</title>
        <authorList>
            <person name="Zhang G."/>
        </authorList>
    </citation>
    <scope>NUCLEOTIDE SEQUENCE [LARGE SCALE GENOMIC DNA]</scope>
    <source>
        <strain evidence="15">OUT-0021</strain>
        <tissue evidence="15">Blood</tissue>
    </source>
</reference>
<feature type="region of interest" description="Disordered" evidence="12">
    <location>
        <begin position="320"/>
        <end position="384"/>
    </location>
</feature>
<evidence type="ECO:0000256" key="6">
    <source>
        <dbReference type="ARBA" id="ARBA00023187"/>
    </source>
</evidence>
<evidence type="ECO:0000256" key="8">
    <source>
        <dbReference type="ARBA" id="ARBA00054559"/>
    </source>
</evidence>
<evidence type="ECO:0000256" key="2">
    <source>
        <dbReference type="ARBA" id="ARBA00022553"/>
    </source>
</evidence>
<gene>
    <name evidence="15" type="primary">Sugp1</name>
    <name evidence="15" type="ORF">RISTRI_R08292</name>
</gene>
<dbReference type="Proteomes" id="UP000540089">
    <property type="component" value="Unassembled WGS sequence"/>
</dbReference>
<accession>A0A7L3T5R7</accession>
<feature type="compositionally biased region" description="Low complexity" evidence="12">
    <location>
        <begin position="98"/>
        <end position="109"/>
    </location>
</feature>
<sequence length="633" mass="71730">GKASRWFGVAQSKSAKTNVNILHQEELIAQKKREIEARLEQQARQNYLSIQQLPLLGEDDGTDNEACVSNKFVNDGSFLQQFLKLQKEKSSTEPPPSSTNNSANASASNVGKKPMLFGKRPGQVLSSMLHQAKNYSHSKQSPVVNRLSVFQSPDEDEEEDYEQWLEIKVLPPEDAETRQVVEKLARFVAEGGPELEKVAMEDYKDNPAFSFLHDKNSREFLYYRKKVAEIRKENQSSQASSSQKVSPPDDEETKNSAEKLARFIADGGPEVEAIALQNNRENHAFRFLYEPNSKGYKYYRQKLEEFRKAKSSTACAPLPVEPSLKRKTSPEASPSPLCLPSLPLPSPLPLPLPTATTTAATTTTATGTTKKKRKSRWGPEEDKVELPLPQLVQQLDSPSPLSVQDLKGLGYEKGKPVGLVGVTELSEAQKKQLKEQQEMQQMYDMIMKHKRAMQEMQMMWEKAIQQHQHGYDSDEEVDSELGTWEHQLRRMEMDKTREWAEQLTQMGRGKHFIGDFLPPDELEKFMETFKALKEGREPDYSEYKEFKLTVENIGYQMLMKMGWKEGEGLGSDGQGIKNPVSKGTTAVDGAGFGIDRPAELTKEDDEYEAFRKRMMLAYRFRPNPLVSASETRA</sequence>
<dbReference type="PROSITE" id="PS50128">
    <property type="entry name" value="SURP"/>
    <property type="match status" value="2"/>
</dbReference>
<dbReference type="InterPro" id="IPR000467">
    <property type="entry name" value="G_patch_dom"/>
</dbReference>
<evidence type="ECO:0000313" key="15">
    <source>
        <dbReference type="EMBL" id="NXV35607.1"/>
    </source>
</evidence>
<dbReference type="PANTHER" id="PTHR23340:SF3">
    <property type="entry name" value="SURP AND G-PATCH DOMAIN-CONTAINING PROTEIN 1"/>
    <property type="match status" value="1"/>
</dbReference>
<feature type="compositionally biased region" description="Low complexity" evidence="12">
    <location>
        <begin position="330"/>
        <end position="341"/>
    </location>
</feature>
<evidence type="ECO:0000259" key="14">
    <source>
        <dbReference type="PROSITE" id="PS50174"/>
    </source>
</evidence>
<feature type="non-terminal residue" evidence="15">
    <location>
        <position position="633"/>
    </location>
</feature>